<dbReference type="InterPro" id="IPR002938">
    <property type="entry name" value="FAD-bd"/>
</dbReference>
<dbReference type="InterPro" id="IPR036188">
    <property type="entry name" value="FAD/NAD-bd_sf"/>
</dbReference>
<comment type="caution">
    <text evidence="6">The sequence shown here is derived from an EMBL/GenBank/DDBJ whole genome shotgun (WGS) entry which is preliminary data.</text>
</comment>
<dbReference type="Gene3D" id="3.40.30.120">
    <property type="match status" value="1"/>
</dbReference>
<evidence type="ECO:0000256" key="4">
    <source>
        <dbReference type="SAM" id="MobiDB-lite"/>
    </source>
</evidence>
<dbReference type="RefSeq" id="WP_378268660.1">
    <property type="nucleotide sequence ID" value="NZ_JBHUKR010000019.1"/>
</dbReference>
<comment type="cofactor">
    <cofactor evidence="1">
        <name>FAD</name>
        <dbReference type="ChEBI" id="CHEBI:57692"/>
    </cofactor>
</comment>
<keyword evidence="3" id="KW-0274">FAD</keyword>
<organism evidence="6 7">
    <name type="scientific">Amycolatopsis pigmentata</name>
    <dbReference type="NCBI Taxonomy" id="450801"/>
    <lineage>
        <taxon>Bacteria</taxon>
        <taxon>Bacillati</taxon>
        <taxon>Actinomycetota</taxon>
        <taxon>Actinomycetes</taxon>
        <taxon>Pseudonocardiales</taxon>
        <taxon>Pseudonocardiaceae</taxon>
        <taxon>Amycolatopsis</taxon>
    </lineage>
</organism>
<reference evidence="7" key="1">
    <citation type="journal article" date="2019" name="Int. J. Syst. Evol. Microbiol.">
        <title>The Global Catalogue of Microorganisms (GCM) 10K type strain sequencing project: providing services to taxonomists for standard genome sequencing and annotation.</title>
        <authorList>
            <consortium name="The Broad Institute Genomics Platform"/>
            <consortium name="The Broad Institute Genome Sequencing Center for Infectious Disease"/>
            <person name="Wu L."/>
            <person name="Ma J."/>
        </authorList>
    </citation>
    <scope>NUCLEOTIDE SEQUENCE [LARGE SCALE GENOMIC DNA]</scope>
    <source>
        <strain evidence="7">CGMCC 4.7645</strain>
    </source>
</reference>
<protein>
    <submittedName>
        <fullName evidence="6">FAD-dependent monooxygenase</fullName>
    </submittedName>
</protein>
<dbReference type="InterPro" id="IPR050641">
    <property type="entry name" value="RIFMO-like"/>
</dbReference>
<keyword evidence="7" id="KW-1185">Reference proteome</keyword>
<gene>
    <name evidence="6" type="ORF">ACFSXZ_29895</name>
</gene>
<dbReference type="NCBIfam" id="NF006002">
    <property type="entry name" value="PRK08132.1"/>
    <property type="match status" value="1"/>
</dbReference>
<dbReference type="Gene3D" id="3.30.70.2450">
    <property type="match status" value="1"/>
</dbReference>
<dbReference type="Proteomes" id="UP001597417">
    <property type="component" value="Unassembled WGS sequence"/>
</dbReference>
<dbReference type="PANTHER" id="PTHR43004:SF19">
    <property type="entry name" value="BINDING MONOOXYGENASE, PUTATIVE (JCVI)-RELATED"/>
    <property type="match status" value="1"/>
</dbReference>
<name>A0ABW5G3B6_9PSEU</name>
<dbReference type="PANTHER" id="PTHR43004">
    <property type="entry name" value="TRK SYSTEM POTASSIUM UPTAKE PROTEIN"/>
    <property type="match status" value="1"/>
</dbReference>
<dbReference type="PRINTS" id="PR00420">
    <property type="entry name" value="RNGMNOXGNASE"/>
</dbReference>
<evidence type="ECO:0000256" key="3">
    <source>
        <dbReference type="ARBA" id="ARBA00022827"/>
    </source>
</evidence>
<feature type="region of interest" description="Disordered" evidence="4">
    <location>
        <begin position="395"/>
        <end position="429"/>
    </location>
</feature>
<evidence type="ECO:0000256" key="1">
    <source>
        <dbReference type="ARBA" id="ARBA00001974"/>
    </source>
</evidence>
<feature type="domain" description="FAD-binding" evidence="5">
    <location>
        <begin position="10"/>
        <end position="345"/>
    </location>
</feature>
<dbReference type="EMBL" id="JBHUKR010000019">
    <property type="protein sequence ID" value="MFD2420547.1"/>
    <property type="molecule type" value="Genomic_DNA"/>
</dbReference>
<keyword evidence="2" id="KW-0285">Flavoprotein</keyword>
<keyword evidence="6" id="KW-0560">Oxidoreductase</keyword>
<dbReference type="GO" id="GO:0004497">
    <property type="term" value="F:monooxygenase activity"/>
    <property type="evidence" value="ECO:0007669"/>
    <property type="project" value="UniProtKB-KW"/>
</dbReference>
<evidence type="ECO:0000259" key="5">
    <source>
        <dbReference type="Pfam" id="PF01494"/>
    </source>
</evidence>
<feature type="region of interest" description="Disordered" evidence="4">
    <location>
        <begin position="551"/>
        <end position="574"/>
    </location>
</feature>
<evidence type="ECO:0000313" key="7">
    <source>
        <dbReference type="Proteomes" id="UP001597417"/>
    </source>
</evidence>
<dbReference type="Pfam" id="PF01494">
    <property type="entry name" value="FAD_binding_3"/>
    <property type="match status" value="1"/>
</dbReference>
<sequence length="574" mass="62508">MSIEPWPGEPVLVLGAGPVGQTTALLLAHWGVPTIVLDRRPRRDLVGSKAICQQRDVLDVWETVGAGRRIADEGVTWTTARTFHRDAELFSYTFAEPGRPAFPPFVNISQARTEQILDERIAAEPLVDLRWDHEAVAIDQDAEGVRMRLADGREVRGSYVVVCAGARCDELRRLLGVRFEGHSFDDRFLICDIRTDLPGWATERRFYFDPSWNPGRQVLIHPCPDSTFRIDWQVPADYDLDAEAASGALDARIRAIIGERDYEIVWKSVYRFHSRVADRLRLGRVLLAGDAAHLVSPFGARGLNSGVADAENAAWKIAYVGRGWAPEALLGTYHVERHAAARENLAVTTSTMDFLVPPDEERARRRADILARAATDCAARGMVDSGRLAEPFWYADSPLTTPDPRRPFAGRPPRGQVPPAGPGVLLPDAPVAGGRSRGLARDGFLVLCHGESNTAAAATLPGPVRVRTLGEIDPDGALTAALGSRPGEVWLVRPDAHVAAVLDHPAPGDITAALERATARNIEHLERIDSYVGIGRAEGARLLTGGASARGLHRGEEHLDAPGVIPPSGRRNPP</sequence>
<proteinExistence type="predicted"/>
<dbReference type="SUPFAM" id="SSF51905">
    <property type="entry name" value="FAD/NAD(P)-binding domain"/>
    <property type="match status" value="1"/>
</dbReference>
<dbReference type="Gene3D" id="3.50.50.60">
    <property type="entry name" value="FAD/NAD(P)-binding domain"/>
    <property type="match status" value="1"/>
</dbReference>
<accession>A0ABW5G3B6</accession>
<evidence type="ECO:0000256" key="2">
    <source>
        <dbReference type="ARBA" id="ARBA00022630"/>
    </source>
</evidence>
<keyword evidence="6" id="KW-0503">Monooxygenase</keyword>
<evidence type="ECO:0000313" key="6">
    <source>
        <dbReference type="EMBL" id="MFD2420547.1"/>
    </source>
</evidence>